<evidence type="ECO:0000256" key="3">
    <source>
        <dbReference type="ARBA" id="ARBA00022729"/>
    </source>
</evidence>
<protein>
    <submittedName>
        <fullName evidence="8">Transcriptional regulator</fullName>
    </submittedName>
</protein>
<dbReference type="PIRSF" id="PIRSF005427">
    <property type="entry name" value="RseB"/>
    <property type="match status" value="1"/>
</dbReference>
<dbReference type="Gene3D" id="2.50.20.10">
    <property type="entry name" value="Lipoprotein localisation LolA/LolB/LppX"/>
    <property type="match status" value="1"/>
</dbReference>
<evidence type="ECO:0000256" key="2">
    <source>
        <dbReference type="ARBA" id="ARBA00008150"/>
    </source>
</evidence>
<proteinExistence type="inferred from homology"/>
<reference evidence="8 9" key="1">
    <citation type="submission" date="2019-12" db="EMBL/GenBank/DDBJ databases">
        <title>Neisseriaceae gen. nov. sp. Genome sequencing and assembly.</title>
        <authorList>
            <person name="Liu Z."/>
            <person name="Li A."/>
        </authorList>
    </citation>
    <scope>NUCLEOTIDE SEQUENCE [LARGE SCALE GENOMIC DNA]</scope>
    <source>
        <strain evidence="8 9">B2N2-7</strain>
    </source>
</reference>
<dbReference type="RefSeq" id="WP_160796021.1">
    <property type="nucleotide sequence ID" value="NZ_WSSB01000005.1"/>
</dbReference>
<evidence type="ECO:0000256" key="4">
    <source>
        <dbReference type="ARBA" id="ARBA00022764"/>
    </source>
</evidence>
<dbReference type="InterPro" id="IPR033436">
    <property type="entry name" value="MucB/RseB_C"/>
</dbReference>
<dbReference type="InterPro" id="IPR038484">
    <property type="entry name" value="MucB/RseB_C_sf"/>
</dbReference>
<dbReference type="Pfam" id="PF03888">
    <property type="entry name" value="MucB_RseB"/>
    <property type="match status" value="1"/>
</dbReference>
<feature type="chain" id="PRO_5032746466" evidence="5">
    <location>
        <begin position="20"/>
        <end position="318"/>
    </location>
</feature>
<accession>A0A845BJ79</accession>
<keyword evidence="4" id="KW-0574">Periplasm</keyword>
<dbReference type="Gene3D" id="3.30.200.100">
    <property type="entry name" value="MucB/RseB, C-terminal domain"/>
    <property type="match status" value="1"/>
</dbReference>
<dbReference type="GO" id="GO:0030288">
    <property type="term" value="C:outer membrane-bounded periplasmic space"/>
    <property type="evidence" value="ECO:0007669"/>
    <property type="project" value="TreeGrafter"/>
</dbReference>
<dbReference type="CDD" id="cd16327">
    <property type="entry name" value="RseB"/>
    <property type="match status" value="1"/>
</dbReference>
<comment type="similarity">
    <text evidence="2">Belongs to the RseB family.</text>
</comment>
<dbReference type="GO" id="GO:0045152">
    <property type="term" value="F:antisigma factor binding"/>
    <property type="evidence" value="ECO:0007669"/>
    <property type="project" value="TreeGrafter"/>
</dbReference>
<evidence type="ECO:0000313" key="8">
    <source>
        <dbReference type="EMBL" id="MXR36797.1"/>
    </source>
</evidence>
<dbReference type="InterPro" id="IPR033434">
    <property type="entry name" value="MucB/RseB_N"/>
</dbReference>
<feature type="domain" description="MucB/RseB C-terminal" evidence="7">
    <location>
        <begin position="222"/>
        <end position="312"/>
    </location>
</feature>
<dbReference type="PANTHER" id="PTHR38782:SF1">
    <property type="entry name" value="SIGMA-E FACTOR REGULATORY PROTEIN RSEB"/>
    <property type="match status" value="1"/>
</dbReference>
<evidence type="ECO:0000313" key="9">
    <source>
        <dbReference type="Proteomes" id="UP000467214"/>
    </source>
</evidence>
<dbReference type="GO" id="GO:0032885">
    <property type="term" value="P:regulation of polysaccharide biosynthetic process"/>
    <property type="evidence" value="ECO:0007669"/>
    <property type="project" value="TreeGrafter"/>
</dbReference>
<name>A0A845BJ79_9NEIS</name>
<sequence>MQFRFCVFLGVLLAPLVQASPDDDWALLGKAAQVARQQALSGSYLHQIGSASETFRIQRTVSKGKVRERRVSLDGLPREIIRHGDVLITSAPDEHSLLAAKISSAKLFPAILPDNVAMLADGYALSRLGSDRVASRECQWWQLKSLEAGQRYTQRVCLDKASHLPLKWVTLNAQQDAVELFSFIELDDRAPRAKVSVQPVYPLSSASSASAVKAEEGVGSLEIKGIPPGFRLLRSVMRKMPGNDGAPPVQHRVYSDGLAVFSLFVEYAKDAKPAPHLTHGPISVATDNEGEYRLTLVGDLPDAGLQSIARHLRLVKKS</sequence>
<dbReference type="Proteomes" id="UP000467214">
    <property type="component" value="Unassembled WGS sequence"/>
</dbReference>
<evidence type="ECO:0000256" key="1">
    <source>
        <dbReference type="ARBA" id="ARBA00004418"/>
    </source>
</evidence>
<dbReference type="InterPro" id="IPR005588">
    <property type="entry name" value="MucB_RseB"/>
</dbReference>
<feature type="domain" description="MucB/RseB N-terminal" evidence="6">
    <location>
        <begin position="26"/>
        <end position="199"/>
    </location>
</feature>
<gene>
    <name evidence="8" type="ORF">GQF02_07420</name>
</gene>
<evidence type="ECO:0000259" key="7">
    <source>
        <dbReference type="Pfam" id="PF17188"/>
    </source>
</evidence>
<evidence type="ECO:0000256" key="5">
    <source>
        <dbReference type="SAM" id="SignalP"/>
    </source>
</evidence>
<organism evidence="8 9">
    <name type="scientific">Craterilacuibacter sinensis</name>
    <dbReference type="NCBI Taxonomy" id="2686017"/>
    <lineage>
        <taxon>Bacteria</taxon>
        <taxon>Pseudomonadati</taxon>
        <taxon>Pseudomonadota</taxon>
        <taxon>Betaproteobacteria</taxon>
        <taxon>Neisseriales</taxon>
        <taxon>Neisseriaceae</taxon>
        <taxon>Craterilacuibacter</taxon>
    </lineage>
</organism>
<keyword evidence="3 5" id="KW-0732">Signal</keyword>
<dbReference type="EMBL" id="WSSB01000005">
    <property type="protein sequence ID" value="MXR36797.1"/>
    <property type="molecule type" value="Genomic_DNA"/>
</dbReference>
<dbReference type="AlphaFoldDB" id="A0A845BJ79"/>
<comment type="subcellular location">
    <subcellularLocation>
        <location evidence="1">Periplasm</location>
    </subcellularLocation>
</comment>
<dbReference type="Pfam" id="PF17188">
    <property type="entry name" value="MucB_RseB_C"/>
    <property type="match status" value="1"/>
</dbReference>
<dbReference type="PANTHER" id="PTHR38782">
    <property type="match status" value="1"/>
</dbReference>
<keyword evidence="9" id="KW-1185">Reference proteome</keyword>
<evidence type="ECO:0000259" key="6">
    <source>
        <dbReference type="Pfam" id="PF03888"/>
    </source>
</evidence>
<comment type="caution">
    <text evidence="8">The sequence shown here is derived from an EMBL/GenBank/DDBJ whole genome shotgun (WGS) entry which is preliminary data.</text>
</comment>
<feature type="signal peptide" evidence="5">
    <location>
        <begin position="1"/>
        <end position="19"/>
    </location>
</feature>